<dbReference type="AlphaFoldDB" id="B6VBT3"/>
<feature type="domain" description="Peptidase S54 rhomboid" evidence="7">
    <location>
        <begin position="6"/>
        <end position="89"/>
    </location>
</feature>
<dbReference type="Pfam" id="PF01694">
    <property type="entry name" value="Rhomboid"/>
    <property type="match status" value="2"/>
</dbReference>
<feature type="transmembrane region" description="Helical" evidence="6">
    <location>
        <begin position="243"/>
        <end position="266"/>
    </location>
</feature>
<keyword evidence="3 6" id="KW-0812">Transmembrane</keyword>
<reference evidence="8" key="1">
    <citation type="journal article" date="2008" name="Genome Res.">
        <title>Multigenome DNA sequence conservation identifies Hox cis-regulatory elements.</title>
        <authorList>
            <person name="Kuntz S.G."/>
            <person name="Schwarz E.M."/>
            <person name="DeModena J.A."/>
            <person name="De Buysscher T."/>
            <person name="Trout D."/>
            <person name="Shizuya H."/>
            <person name="Sternberg P.W."/>
            <person name="Wold B.J."/>
        </authorList>
    </citation>
    <scope>NUCLEOTIDE SEQUENCE</scope>
    <source>
        <strain evidence="8">PS1010</strain>
    </source>
</reference>
<dbReference type="SUPFAM" id="SSF144091">
    <property type="entry name" value="Rhomboid-like"/>
    <property type="match status" value="2"/>
</dbReference>
<feature type="transmembrane region" description="Helical" evidence="6">
    <location>
        <begin position="217"/>
        <end position="237"/>
    </location>
</feature>
<dbReference type="InterPro" id="IPR035952">
    <property type="entry name" value="Rhomboid-like_sf"/>
</dbReference>
<dbReference type="InterPro" id="IPR051739">
    <property type="entry name" value="Rhomboid_IM_Serine_Proteases"/>
</dbReference>
<feature type="transmembrane region" description="Helical" evidence="6">
    <location>
        <begin position="273"/>
        <end position="295"/>
    </location>
</feature>
<keyword evidence="5 6" id="KW-0472">Membrane</keyword>
<evidence type="ECO:0000256" key="4">
    <source>
        <dbReference type="ARBA" id="ARBA00022989"/>
    </source>
</evidence>
<comment type="subcellular location">
    <subcellularLocation>
        <location evidence="1">Membrane</location>
        <topology evidence="1">Multi-pass membrane protein</topology>
    </subcellularLocation>
</comment>
<proteinExistence type="inferred from homology"/>
<feature type="transmembrane region" description="Helical" evidence="6">
    <location>
        <begin position="81"/>
        <end position="99"/>
    </location>
</feature>
<dbReference type="GO" id="GO:0004252">
    <property type="term" value="F:serine-type endopeptidase activity"/>
    <property type="evidence" value="ECO:0007669"/>
    <property type="project" value="InterPro"/>
</dbReference>
<keyword evidence="4 6" id="KW-1133">Transmembrane helix</keyword>
<evidence type="ECO:0000256" key="3">
    <source>
        <dbReference type="ARBA" id="ARBA00022692"/>
    </source>
</evidence>
<sequence>MFARNPNGPFLGASGGDYALLFAHVSNLILNWKDMPYRRVQAFLVTSYVLSDFVEDSYSIVKYKVSRIAHGAHLNSAITGLIYGFFVLYYVEIVIHFYYQFNNDNSTILDQCAFDPEKRKEIWRFLTHSLLHHGIDHLAKNMVAQIFIGIPLEIAHRITKIGPIYVLGIICTAIMNHAIYPEVHSVGASCGDYALVFVHVSNLILHWSQIPYHKTQALILFIYVGSDFTDLFYRFASTEEVEIAHFAHFAAAIIGLLYGFFILYYVKKGILWSILRVVSLVSYILAVLYACVYAYNTNIEEIFAKEHRDQL</sequence>
<dbReference type="EMBL" id="FJ362376">
    <property type="protein sequence ID" value="ACI49176.1"/>
    <property type="molecule type" value="Genomic_DNA"/>
</dbReference>
<comment type="similarity">
    <text evidence="2">Belongs to the peptidase S54 family.</text>
</comment>
<dbReference type="PANTHER" id="PTHR45840">
    <property type="entry name" value="RHOMBOID-RELATED PROTEIN"/>
    <property type="match status" value="1"/>
</dbReference>
<evidence type="ECO:0000256" key="2">
    <source>
        <dbReference type="ARBA" id="ARBA00009045"/>
    </source>
</evidence>
<dbReference type="PANTHER" id="PTHR45840:SF2">
    <property type="entry name" value="PROTEIN RHOMBOID-RELATED"/>
    <property type="match status" value="1"/>
</dbReference>
<evidence type="ECO:0000259" key="7">
    <source>
        <dbReference type="Pfam" id="PF01694"/>
    </source>
</evidence>
<feature type="transmembrane region" description="Helical" evidence="6">
    <location>
        <begin position="186"/>
        <end position="205"/>
    </location>
</feature>
<evidence type="ECO:0000313" key="8">
    <source>
        <dbReference type="EMBL" id="ACI49176.1"/>
    </source>
</evidence>
<protein>
    <recommendedName>
        <fullName evidence="7">Peptidase S54 rhomboid domain-containing protein</fullName>
    </recommendedName>
</protein>
<feature type="transmembrane region" description="Helical" evidence="6">
    <location>
        <begin position="162"/>
        <end position="180"/>
    </location>
</feature>
<dbReference type="GO" id="GO:0016020">
    <property type="term" value="C:membrane"/>
    <property type="evidence" value="ECO:0007669"/>
    <property type="project" value="UniProtKB-SubCell"/>
</dbReference>
<organism evidence="8">
    <name type="scientific">Caenorhabditis angaria</name>
    <dbReference type="NCBI Taxonomy" id="860376"/>
    <lineage>
        <taxon>Eukaryota</taxon>
        <taxon>Metazoa</taxon>
        <taxon>Ecdysozoa</taxon>
        <taxon>Nematoda</taxon>
        <taxon>Chromadorea</taxon>
        <taxon>Rhabditida</taxon>
        <taxon>Rhabditina</taxon>
        <taxon>Rhabditomorpha</taxon>
        <taxon>Rhabditoidea</taxon>
        <taxon>Rhabditidae</taxon>
        <taxon>Peloderinae</taxon>
        <taxon>Caenorhabditis</taxon>
    </lineage>
</organism>
<accession>B6VBT3</accession>
<evidence type="ECO:0000256" key="6">
    <source>
        <dbReference type="SAM" id="Phobius"/>
    </source>
</evidence>
<name>B6VBT3_9PELO</name>
<feature type="domain" description="Peptidase S54 rhomboid" evidence="7">
    <location>
        <begin position="120"/>
        <end position="264"/>
    </location>
</feature>
<gene>
    <name evidence="8" type="ORF">Csp3_JD02.004</name>
</gene>
<dbReference type="InterPro" id="IPR022764">
    <property type="entry name" value="Peptidase_S54_rhomboid_dom"/>
</dbReference>
<dbReference type="Gene3D" id="1.20.1540.10">
    <property type="entry name" value="Rhomboid-like"/>
    <property type="match status" value="2"/>
</dbReference>
<evidence type="ECO:0000256" key="1">
    <source>
        <dbReference type="ARBA" id="ARBA00004141"/>
    </source>
</evidence>
<evidence type="ECO:0000256" key="5">
    <source>
        <dbReference type="ARBA" id="ARBA00023136"/>
    </source>
</evidence>